<feature type="domain" description="Bacterial sugar transferase" evidence="2">
    <location>
        <begin position="8"/>
        <end position="182"/>
    </location>
</feature>
<proteinExistence type="inferred from homology"/>
<dbReference type="Pfam" id="PF02397">
    <property type="entry name" value="Bac_transf"/>
    <property type="match status" value="1"/>
</dbReference>
<dbReference type="PANTHER" id="PTHR30576">
    <property type="entry name" value="COLANIC BIOSYNTHESIS UDP-GLUCOSE LIPID CARRIER TRANSFERASE"/>
    <property type="match status" value="1"/>
</dbReference>
<name>A0A1I0FK40_9FIRM</name>
<dbReference type="OrthoDB" id="9808602at2"/>
<keyword evidence="3" id="KW-0808">Transferase</keyword>
<accession>A0A1I0FK40</accession>
<keyword evidence="4" id="KW-1185">Reference proteome</keyword>
<evidence type="ECO:0000313" key="4">
    <source>
        <dbReference type="Proteomes" id="UP000199820"/>
    </source>
</evidence>
<gene>
    <name evidence="3" type="ORF">SAMN04487771_102623</name>
</gene>
<organism evidence="3 4">
    <name type="scientific">[Clostridium] aminophilum</name>
    <dbReference type="NCBI Taxonomy" id="1526"/>
    <lineage>
        <taxon>Bacteria</taxon>
        <taxon>Bacillati</taxon>
        <taxon>Bacillota</taxon>
        <taxon>Clostridia</taxon>
        <taxon>Lachnospirales</taxon>
        <taxon>Lachnospiraceae</taxon>
    </lineage>
</organism>
<dbReference type="Proteomes" id="UP000199820">
    <property type="component" value="Unassembled WGS sequence"/>
</dbReference>
<dbReference type="AlphaFoldDB" id="A0A1I0FK40"/>
<comment type="similarity">
    <text evidence="1">Belongs to the bacterial sugar transferase family.</text>
</comment>
<reference evidence="3 4" key="1">
    <citation type="submission" date="2016-10" db="EMBL/GenBank/DDBJ databases">
        <authorList>
            <person name="de Groot N.N."/>
        </authorList>
    </citation>
    <scope>NUCLEOTIDE SEQUENCE [LARGE SCALE GENOMIC DNA]</scope>
    <source>
        <strain evidence="3 4">KH1P1</strain>
    </source>
</reference>
<evidence type="ECO:0000259" key="2">
    <source>
        <dbReference type="Pfam" id="PF02397"/>
    </source>
</evidence>
<protein>
    <submittedName>
        <fullName evidence="3">Sugar transferase involved in LPS biosynthesis (Colanic, teichoic acid)</fullName>
    </submittedName>
</protein>
<dbReference type="EMBL" id="FOIL01000026">
    <property type="protein sequence ID" value="SET58443.1"/>
    <property type="molecule type" value="Genomic_DNA"/>
</dbReference>
<evidence type="ECO:0000313" key="3">
    <source>
        <dbReference type="EMBL" id="SET58443.1"/>
    </source>
</evidence>
<dbReference type="InterPro" id="IPR003362">
    <property type="entry name" value="Bact_transf"/>
</dbReference>
<evidence type="ECO:0000256" key="1">
    <source>
        <dbReference type="ARBA" id="ARBA00006464"/>
    </source>
</evidence>
<sequence length="210" mass="24167">MIYSNYVKRLLSICLSSVGLVLASPIMLITAILIRIKLGSPVIFSQERPGYKEKIFRLYKFRSMTDARDESGELLPDKERQTRFGRILRKTSIDELPGMWNILKGDMAFIGPRPLLKEYLQVYTPEQHKRHNVRPGMANISAIKGRNKLDWEERLKLDVWYAENISFLLDLKIFFQTIKVVLLREGAPDANDSTRGRLDVAVTGKKLKGE</sequence>
<dbReference type="PANTHER" id="PTHR30576:SF8">
    <property type="entry name" value="UNDECAPRENYL-PHOSPHATE GALACTOSE PHOSPHOTRANSFERASE"/>
    <property type="match status" value="1"/>
</dbReference>
<dbReference type="GO" id="GO:0016780">
    <property type="term" value="F:phosphotransferase activity, for other substituted phosphate groups"/>
    <property type="evidence" value="ECO:0007669"/>
    <property type="project" value="TreeGrafter"/>
</dbReference>